<evidence type="ECO:0000256" key="11">
    <source>
        <dbReference type="ARBA" id="ARBA00076743"/>
    </source>
</evidence>
<comment type="subunit">
    <text evidence="10">During assembly of the complex, component of the small nucleolar ribonucleoprotein particles containing H/ACA-type snoRNAs (H/ACA snoRNPs) which contains CBF5, NAF1, NHP2 and NOP10 proteins. Interacts with SHQ1. Interacts directly with CBF5. Interacts with hyperphosphorylated C-terminal domain (CTD) of RNA polymerase II large subunit (RPB1).</text>
</comment>
<dbReference type="RefSeq" id="XP_049266009.1">
    <property type="nucleotide sequence ID" value="XM_049410171.1"/>
</dbReference>
<keyword evidence="5" id="KW-0698">rRNA processing</keyword>
<keyword evidence="6" id="KW-0597">Phosphoprotein</keyword>
<comment type="function">
    <text evidence="9">RNA-binding protein required for the maturation of box H/ACA snoRNPs complex and ribosome biogenesis. During assembly of the H/ACA snoRNPs complex, it associates with the complex and disappears during maturation of the complex and is replaced by GAR1 to yield mature H/ACA snoRNPs complex. Acts as a competitive binder for CBF5 probably required to prevent non-cognate RNAs from being loaded during transport of the particle by inducing a non-productive conformation of CBF5.</text>
</comment>
<comment type="subcellular location">
    <subcellularLocation>
        <location evidence="1">Nucleus</location>
    </subcellularLocation>
</comment>
<evidence type="ECO:0000256" key="1">
    <source>
        <dbReference type="ARBA" id="ARBA00004123"/>
    </source>
</evidence>
<keyword evidence="8" id="KW-0539">Nucleus</keyword>
<feature type="compositionally biased region" description="Basic and acidic residues" evidence="12">
    <location>
        <begin position="67"/>
        <end position="87"/>
    </location>
</feature>
<comment type="similarity">
    <text evidence="2">Belongs to the NAF1 family.</text>
</comment>
<evidence type="ECO:0000256" key="10">
    <source>
        <dbReference type="ARBA" id="ARBA00065983"/>
    </source>
</evidence>
<evidence type="ECO:0000256" key="3">
    <source>
        <dbReference type="ARBA" id="ARBA00021438"/>
    </source>
</evidence>
<feature type="compositionally biased region" description="Basic residues" evidence="12">
    <location>
        <begin position="386"/>
        <end position="395"/>
    </location>
</feature>
<feature type="compositionally biased region" description="Acidic residues" evidence="12">
    <location>
        <begin position="367"/>
        <end position="380"/>
    </location>
</feature>
<dbReference type="EMBL" id="JAGSYN010000046">
    <property type="protein sequence ID" value="KAG7665777.1"/>
    <property type="molecule type" value="Genomic_DNA"/>
</dbReference>
<dbReference type="FunFam" id="2.40.10.230:FF:000002">
    <property type="entry name" value="H/ACA ribonucleoprotein complex non-core subunit NAF1"/>
    <property type="match status" value="1"/>
</dbReference>
<sequence>MQVNTYETIAEPNQTDLQENPVKITTMEQQQTLPIDQNPAVESTMESAAILNGNQDISNAKQGDAQRTNEGEQQKQKEQITAAEHENIPNAESEASQQLTNKSENAGQSVEEEEVQIKEEPEEIQVKLQTTDIAPNIHVKAEPQEPTVEVKTEPEDDTMRNFFISTAPNEDIAPLSDDDINVDDVSSSEVSSSEDEDSSDSDSDSDSDSESEEEESTNKQDLDDEEDEVNEGPIKSTNEIVEKAPVLPEDYSIPENSPIEDIGEVIGLVENSIIIKAKTSGEFRVLQEGSVFCFEDRTVIGPLFEIFGRVQQPVYSVKFNSKEEFEKFAGCKGKRVFYVVPDSQFLYTDSIKNLKGTDASNCHDEELPIEEQEFSDDERELDAKQARKKKNKNKNKNKEQGSGQQQGSNNRRRTSNAGESTPYKRTQQHAVPSYQPLNNARSTVQDRRGASQYANYQQPPGQFAGYGNYNQPMAAPSQPQSTYGQPYYPHADNFQQQQPQYGAYPTYQNQQAAMHHGSQPNFQVQGFYQQPQQYQSQPPPPPPQYPQQYHSEYNPVAVNTQPPQQQQPQVDPAQLAELQRLLLQSMQNKQNPQMPQ</sequence>
<feature type="compositionally biased region" description="Polar residues" evidence="12">
    <location>
        <begin position="493"/>
        <end position="527"/>
    </location>
</feature>
<proteinExistence type="inferred from homology"/>
<evidence type="ECO:0000256" key="7">
    <source>
        <dbReference type="ARBA" id="ARBA00022884"/>
    </source>
</evidence>
<dbReference type="InterPro" id="IPR040309">
    <property type="entry name" value="Naf1"/>
</dbReference>
<feature type="compositionally biased region" description="Polar residues" evidence="12">
    <location>
        <begin position="93"/>
        <end position="108"/>
    </location>
</feature>
<dbReference type="GO" id="GO:0000493">
    <property type="term" value="P:box H/ACA snoRNP assembly"/>
    <property type="evidence" value="ECO:0007669"/>
    <property type="project" value="InterPro"/>
</dbReference>
<feature type="compositionally biased region" description="Basic and acidic residues" evidence="12">
    <location>
        <begin position="139"/>
        <end position="159"/>
    </location>
</feature>
<evidence type="ECO:0000313" key="13">
    <source>
        <dbReference type="EMBL" id="KAG7665777.1"/>
    </source>
</evidence>
<feature type="region of interest" description="Disordered" evidence="12">
    <location>
        <begin position="357"/>
        <end position="574"/>
    </location>
</feature>
<dbReference type="GO" id="GO:0005634">
    <property type="term" value="C:nucleus"/>
    <property type="evidence" value="ECO:0007669"/>
    <property type="project" value="UniProtKB-SubCell"/>
</dbReference>
<dbReference type="GO" id="GO:0003723">
    <property type="term" value="F:RNA binding"/>
    <property type="evidence" value="ECO:0007669"/>
    <property type="project" value="UniProtKB-KW"/>
</dbReference>
<dbReference type="GO" id="GO:0006364">
    <property type="term" value="P:rRNA processing"/>
    <property type="evidence" value="ECO:0007669"/>
    <property type="project" value="UniProtKB-KW"/>
</dbReference>
<feature type="compositionally biased region" description="Low complexity" evidence="12">
    <location>
        <begin position="400"/>
        <end position="409"/>
    </location>
</feature>
<organism evidence="13 14">
    <name type="scientific">[Candida] subhashii</name>
    <dbReference type="NCBI Taxonomy" id="561895"/>
    <lineage>
        <taxon>Eukaryota</taxon>
        <taxon>Fungi</taxon>
        <taxon>Dikarya</taxon>
        <taxon>Ascomycota</taxon>
        <taxon>Saccharomycotina</taxon>
        <taxon>Pichiomycetes</taxon>
        <taxon>Debaryomycetaceae</taxon>
        <taxon>Spathaspora</taxon>
    </lineage>
</organism>
<evidence type="ECO:0000256" key="4">
    <source>
        <dbReference type="ARBA" id="ARBA00022517"/>
    </source>
</evidence>
<dbReference type="InterPro" id="IPR007504">
    <property type="entry name" value="H/ACA_rnp_Gar1/Naf1"/>
</dbReference>
<keyword evidence="4" id="KW-0690">Ribosome biogenesis</keyword>
<evidence type="ECO:0000256" key="2">
    <source>
        <dbReference type="ARBA" id="ARBA00009801"/>
    </source>
</evidence>
<evidence type="ECO:0000256" key="5">
    <source>
        <dbReference type="ARBA" id="ARBA00022552"/>
    </source>
</evidence>
<feature type="region of interest" description="Disordered" evidence="12">
    <location>
        <begin position="54"/>
        <end position="252"/>
    </location>
</feature>
<dbReference type="AlphaFoldDB" id="A0A8J5UU63"/>
<dbReference type="Pfam" id="PF04410">
    <property type="entry name" value="Gar1"/>
    <property type="match status" value="1"/>
</dbReference>
<evidence type="ECO:0000256" key="12">
    <source>
        <dbReference type="SAM" id="MobiDB-lite"/>
    </source>
</evidence>
<name>A0A8J5UU63_9ASCO</name>
<reference evidence="13 14" key="1">
    <citation type="journal article" date="2021" name="DNA Res.">
        <title>Genome analysis of Candida subhashii reveals its hybrid nature and dual mitochondrial genome conformations.</title>
        <authorList>
            <person name="Mixao V."/>
            <person name="Hegedusova E."/>
            <person name="Saus E."/>
            <person name="Pryszcz L.P."/>
            <person name="Cillingova A."/>
            <person name="Nosek J."/>
            <person name="Gabaldon T."/>
        </authorList>
    </citation>
    <scope>NUCLEOTIDE SEQUENCE [LARGE SCALE GENOMIC DNA]</scope>
    <source>
        <strain evidence="13 14">CBS 10753</strain>
    </source>
</reference>
<dbReference type="GO" id="GO:0001522">
    <property type="term" value="P:pseudouridine synthesis"/>
    <property type="evidence" value="ECO:0007669"/>
    <property type="project" value="InterPro"/>
</dbReference>
<dbReference type="OrthoDB" id="21550at2759"/>
<keyword evidence="7" id="KW-0694">RNA-binding</keyword>
<dbReference type="GO" id="GO:0005732">
    <property type="term" value="C:sno(s)RNA-containing ribonucleoprotein complex"/>
    <property type="evidence" value="ECO:0007669"/>
    <property type="project" value="InterPro"/>
</dbReference>
<feature type="compositionally biased region" description="Polar residues" evidence="12">
    <location>
        <begin position="417"/>
        <end position="443"/>
    </location>
</feature>
<gene>
    <name evidence="13" type="ORF">J8A68_000602</name>
</gene>
<evidence type="ECO:0000256" key="8">
    <source>
        <dbReference type="ARBA" id="ARBA00023242"/>
    </source>
</evidence>
<accession>A0A8J5UU63</accession>
<feature type="compositionally biased region" description="Acidic residues" evidence="12">
    <location>
        <begin position="192"/>
        <end position="215"/>
    </location>
</feature>
<dbReference type="PANTHER" id="PTHR31633">
    <property type="entry name" value="H/ACA RIBONUCLEOPROTEIN COMPLEX NON-CORE SUBUNIT NAF1"/>
    <property type="match status" value="1"/>
</dbReference>
<evidence type="ECO:0000256" key="6">
    <source>
        <dbReference type="ARBA" id="ARBA00022553"/>
    </source>
</evidence>
<feature type="compositionally biased region" description="Low complexity" evidence="12">
    <location>
        <begin position="561"/>
        <end position="574"/>
    </location>
</feature>
<comment type="caution">
    <text evidence="13">The sequence shown here is derived from an EMBL/GenBank/DDBJ whole genome shotgun (WGS) entry which is preliminary data.</text>
</comment>
<feature type="compositionally biased region" description="Polar residues" evidence="12">
    <location>
        <begin position="54"/>
        <end position="66"/>
    </location>
</feature>
<evidence type="ECO:0000313" key="14">
    <source>
        <dbReference type="Proteomes" id="UP000694255"/>
    </source>
</evidence>
<dbReference type="Proteomes" id="UP000694255">
    <property type="component" value="Unassembled WGS sequence"/>
</dbReference>
<dbReference type="PANTHER" id="PTHR31633:SF1">
    <property type="entry name" value="H_ACA RIBONUCLEOPROTEIN COMPLEX NON-CORE SUBUNIT NAF1"/>
    <property type="match status" value="1"/>
</dbReference>
<dbReference type="GeneID" id="73467403"/>
<evidence type="ECO:0000256" key="9">
    <source>
        <dbReference type="ARBA" id="ARBA00054735"/>
    </source>
</evidence>
<protein>
    <recommendedName>
        <fullName evidence="3">H/ACA ribonucleoprotein complex non-core subunit NAF1</fullName>
    </recommendedName>
    <alternativeName>
        <fullName evidence="11">Nuclear assembly factor 1</fullName>
    </alternativeName>
</protein>
<keyword evidence="14" id="KW-1185">Reference proteome</keyword>